<accession>A0AAX4L1R9</accession>
<dbReference type="Gene3D" id="2.60.120.200">
    <property type="match status" value="1"/>
</dbReference>
<dbReference type="InterPro" id="IPR013320">
    <property type="entry name" value="ConA-like_dom_sf"/>
</dbReference>
<proteinExistence type="predicted"/>
<dbReference type="Pfam" id="PF13385">
    <property type="entry name" value="Laminin_G_3"/>
    <property type="match status" value="1"/>
</dbReference>
<evidence type="ECO:0000313" key="2">
    <source>
        <dbReference type="Proteomes" id="UP001432202"/>
    </source>
</evidence>
<evidence type="ECO:0000313" key="1">
    <source>
        <dbReference type="EMBL" id="WWQ60919.1"/>
    </source>
</evidence>
<gene>
    <name evidence="1" type="ORF">V6M85_02225</name>
</gene>
<dbReference type="RefSeq" id="WP_338602446.1">
    <property type="nucleotide sequence ID" value="NZ_CP146016.1"/>
</dbReference>
<protein>
    <submittedName>
        <fullName evidence="1">LamG-like jellyroll fold domain-containing protein</fullName>
    </submittedName>
</protein>
<dbReference type="Proteomes" id="UP001432202">
    <property type="component" value="Chromosome"/>
</dbReference>
<name>A0AAX4L1R9_9CREN</name>
<reference evidence="1 2" key="1">
    <citation type="submission" date="2024-02" db="EMBL/GenBank/DDBJ databases">
        <title>STSV induces naive adaptation in Sulfolobus.</title>
        <authorList>
            <person name="Xiang X."/>
            <person name="Song M."/>
        </authorList>
    </citation>
    <scope>NUCLEOTIDE SEQUENCE [LARGE SCALE GENOMIC DNA]</scope>
    <source>
        <strain evidence="1 2">RT2</strain>
    </source>
</reference>
<dbReference type="SUPFAM" id="SSF49899">
    <property type="entry name" value="Concanavalin A-like lectins/glucanases"/>
    <property type="match status" value="1"/>
</dbReference>
<dbReference type="EMBL" id="CP146016">
    <property type="protein sequence ID" value="WWQ60919.1"/>
    <property type="molecule type" value="Genomic_DNA"/>
</dbReference>
<organism evidence="1 2">
    <name type="scientific">Sulfolobus tengchongensis</name>
    <dbReference type="NCBI Taxonomy" id="207809"/>
    <lineage>
        <taxon>Archaea</taxon>
        <taxon>Thermoproteota</taxon>
        <taxon>Thermoprotei</taxon>
        <taxon>Sulfolobales</taxon>
        <taxon>Sulfolobaceae</taxon>
        <taxon>Sulfolobus</taxon>
    </lineage>
</organism>
<keyword evidence="2" id="KW-1185">Reference proteome</keyword>
<dbReference type="AlphaFoldDB" id="A0AAX4L1R9"/>
<sequence>MVKLGRRKFLGLSASALTAMSLITFIEEQRLKENSYFPHIFNEYSAIVFGNPSTQYTAVTNNGEILFKGNCNEGSGTCGIYETIEYVQKVYGYGKIGLFGVFFPTKSPSISSNIKIGGNAILYVNPNTLPFIVSLAREGNIKILWYKNIGIINYILEKRGSFSLSPYVIFTTTSDTLLFANGDQAIGAPSSFTISIWVNGNPNPYGGYILSYGSVENGKIWTLQNQNNLVKFSGASGSVFASSPNTPFHVAVVCKGDECDLYINGINMDSNLIKINYISPAYIWINNFPINSQQGGLNLVSWKSYVENVQIYNSPLSSSQISQLATSPVHDPVDESIIFWALYRYIFYLGDLITGKGFQRMGGLLYGGSI</sequence>
<dbReference type="GeneID" id="89335548"/>